<name>A0AAU9MA92_9ASTR</name>
<organism evidence="1 2">
    <name type="scientific">Lactuca virosa</name>
    <dbReference type="NCBI Taxonomy" id="75947"/>
    <lineage>
        <taxon>Eukaryota</taxon>
        <taxon>Viridiplantae</taxon>
        <taxon>Streptophyta</taxon>
        <taxon>Embryophyta</taxon>
        <taxon>Tracheophyta</taxon>
        <taxon>Spermatophyta</taxon>
        <taxon>Magnoliopsida</taxon>
        <taxon>eudicotyledons</taxon>
        <taxon>Gunneridae</taxon>
        <taxon>Pentapetalae</taxon>
        <taxon>asterids</taxon>
        <taxon>campanulids</taxon>
        <taxon>Asterales</taxon>
        <taxon>Asteraceae</taxon>
        <taxon>Cichorioideae</taxon>
        <taxon>Cichorieae</taxon>
        <taxon>Lactucinae</taxon>
        <taxon>Lactuca</taxon>
    </lineage>
</organism>
<dbReference type="EMBL" id="CAKMRJ010001112">
    <property type="protein sequence ID" value="CAH1421533.1"/>
    <property type="molecule type" value="Genomic_DNA"/>
</dbReference>
<dbReference type="Proteomes" id="UP001157418">
    <property type="component" value="Unassembled WGS sequence"/>
</dbReference>
<protein>
    <submittedName>
        <fullName evidence="1">Uncharacterized protein</fullName>
    </submittedName>
</protein>
<dbReference type="AlphaFoldDB" id="A0AAU9MA92"/>
<evidence type="ECO:0000313" key="2">
    <source>
        <dbReference type="Proteomes" id="UP001157418"/>
    </source>
</evidence>
<accession>A0AAU9MA92</accession>
<reference evidence="1 2" key="1">
    <citation type="submission" date="2022-01" db="EMBL/GenBank/DDBJ databases">
        <authorList>
            <person name="Xiong W."/>
            <person name="Schranz E."/>
        </authorList>
    </citation>
    <scope>NUCLEOTIDE SEQUENCE [LARGE SCALE GENOMIC DNA]</scope>
</reference>
<sequence length="94" mass="10432">MEEGITSNIIQNVSNTDSNVNIHEGISTSALDTSAIPLPPPSSPQPTSMILYTLVPVVSPTFQAVMNEPIGTFFFHLNQQKQRKLLMKKKMKMM</sequence>
<proteinExistence type="predicted"/>
<comment type="caution">
    <text evidence="1">The sequence shown here is derived from an EMBL/GenBank/DDBJ whole genome shotgun (WGS) entry which is preliminary data.</text>
</comment>
<keyword evidence="2" id="KW-1185">Reference proteome</keyword>
<evidence type="ECO:0000313" key="1">
    <source>
        <dbReference type="EMBL" id="CAH1421533.1"/>
    </source>
</evidence>
<gene>
    <name evidence="1" type="ORF">LVIROSA_LOCUS8928</name>
</gene>